<feature type="domain" description="C2HC/C3H-type" evidence="7">
    <location>
        <begin position="25"/>
        <end position="54"/>
    </location>
</feature>
<feature type="compositionally biased region" description="Polar residues" evidence="6">
    <location>
        <begin position="118"/>
        <end position="131"/>
    </location>
</feature>
<sequence>ARGVQHAINSGGTLPPPPPPSINADYVQCPYCTRRFNQKAAERHISFCKDQQSRLPRDKPISNAAKQSAHISYPTFKPKIKSNPVSTPANISTTHSPAARGGARPTPAKTQVKAPIASTRTPQGGSTSSSSKKPDGGPATRTPASVPARGQAAGRRY</sequence>
<evidence type="ECO:0000256" key="5">
    <source>
        <dbReference type="PROSITE-ProRule" id="PRU01371"/>
    </source>
</evidence>
<name>A0A0B7BWD6_9EUPU</name>
<accession>A0A0B7BWD6</accession>
<proteinExistence type="predicted"/>
<dbReference type="AlphaFoldDB" id="A0A0B7BWD6"/>
<dbReference type="PANTHER" id="PTHR13555">
    <property type="entry name" value="C2H2 ZINC FINGER CGI-62-RELATED"/>
    <property type="match status" value="1"/>
</dbReference>
<reference evidence="8" key="1">
    <citation type="submission" date="2014-12" db="EMBL/GenBank/DDBJ databases">
        <title>Insight into the proteome of Arion vulgaris.</title>
        <authorList>
            <person name="Aradska J."/>
            <person name="Bulat T."/>
            <person name="Smidak R."/>
            <person name="Sarate P."/>
            <person name="Gangsoo J."/>
            <person name="Sialana F."/>
            <person name="Bilban M."/>
            <person name="Lubec G."/>
        </authorList>
    </citation>
    <scope>NUCLEOTIDE SEQUENCE</scope>
    <source>
        <tissue evidence="8">Skin</tissue>
    </source>
</reference>
<keyword evidence="3 5" id="KW-0863">Zinc-finger</keyword>
<feature type="region of interest" description="Disordered" evidence="6">
    <location>
        <begin position="1"/>
        <end position="23"/>
    </location>
</feature>
<dbReference type="EMBL" id="HACG01050448">
    <property type="protein sequence ID" value="CEK97313.1"/>
    <property type="molecule type" value="Transcribed_RNA"/>
</dbReference>
<keyword evidence="4" id="KW-0862">Zinc</keyword>
<dbReference type="PROSITE" id="PS52027">
    <property type="entry name" value="ZF_C2HC_C3H"/>
    <property type="match status" value="1"/>
</dbReference>
<organism evidence="8">
    <name type="scientific">Arion vulgaris</name>
    <dbReference type="NCBI Taxonomy" id="1028688"/>
    <lineage>
        <taxon>Eukaryota</taxon>
        <taxon>Metazoa</taxon>
        <taxon>Spiralia</taxon>
        <taxon>Lophotrochozoa</taxon>
        <taxon>Mollusca</taxon>
        <taxon>Gastropoda</taxon>
        <taxon>Heterobranchia</taxon>
        <taxon>Euthyneura</taxon>
        <taxon>Panpulmonata</taxon>
        <taxon>Eupulmonata</taxon>
        <taxon>Stylommatophora</taxon>
        <taxon>Helicina</taxon>
        <taxon>Arionoidea</taxon>
        <taxon>Arionidae</taxon>
        <taxon>Arion</taxon>
    </lineage>
</organism>
<protein>
    <recommendedName>
        <fullName evidence="7">C2HC/C3H-type domain-containing protein</fullName>
    </recommendedName>
</protein>
<dbReference type="Pfam" id="PF13913">
    <property type="entry name" value="zf-C2HC_2"/>
    <property type="match status" value="1"/>
</dbReference>
<feature type="region of interest" description="Disordered" evidence="6">
    <location>
        <begin position="48"/>
        <end position="157"/>
    </location>
</feature>
<evidence type="ECO:0000256" key="3">
    <source>
        <dbReference type="ARBA" id="ARBA00022771"/>
    </source>
</evidence>
<feature type="compositionally biased region" description="Basic and acidic residues" evidence="6">
    <location>
        <begin position="48"/>
        <end position="60"/>
    </location>
</feature>
<evidence type="ECO:0000313" key="8">
    <source>
        <dbReference type="EMBL" id="CEK97313.1"/>
    </source>
</evidence>
<evidence type="ECO:0000256" key="6">
    <source>
        <dbReference type="SAM" id="MobiDB-lite"/>
    </source>
</evidence>
<evidence type="ECO:0000256" key="2">
    <source>
        <dbReference type="ARBA" id="ARBA00022737"/>
    </source>
</evidence>
<gene>
    <name evidence="8" type="primary">ORF215405</name>
</gene>
<dbReference type="InterPro" id="IPR026319">
    <property type="entry name" value="ZC2HC1A/B-like"/>
</dbReference>
<dbReference type="PANTHER" id="PTHR13555:SF5">
    <property type="entry name" value="ZINC-FINGER OF A C2HC-TYPE"/>
    <property type="match status" value="1"/>
</dbReference>
<feature type="compositionally biased region" description="Polar residues" evidence="6">
    <location>
        <begin position="83"/>
        <end position="96"/>
    </location>
</feature>
<evidence type="ECO:0000259" key="7">
    <source>
        <dbReference type="PROSITE" id="PS52027"/>
    </source>
</evidence>
<feature type="compositionally biased region" description="Low complexity" evidence="6">
    <location>
        <begin position="97"/>
        <end position="108"/>
    </location>
</feature>
<feature type="non-terminal residue" evidence="8">
    <location>
        <position position="1"/>
    </location>
</feature>
<dbReference type="InterPro" id="IPR049899">
    <property type="entry name" value="Znf_C2HC_C3H"/>
</dbReference>
<evidence type="ECO:0000256" key="1">
    <source>
        <dbReference type="ARBA" id="ARBA00022723"/>
    </source>
</evidence>
<keyword evidence="1" id="KW-0479">Metal-binding</keyword>
<dbReference type="GO" id="GO:0008270">
    <property type="term" value="F:zinc ion binding"/>
    <property type="evidence" value="ECO:0007669"/>
    <property type="project" value="UniProtKB-KW"/>
</dbReference>
<evidence type="ECO:0000256" key="4">
    <source>
        <dbReference type="ARBA" id="ARBA00022833"/>
    </source>
</evidence>
<keyword evidence="2" id="KW-0677">Repeat</keyword>